<reference evidence="2" key="1">
    <citation type="journal article" date="2014" name="Int. J. Syst. Evol. Microbiol.">
        <title>Complete genome sequence of Corynebacterium casei LMG S-19264T (=DSM 44701T), isolated from a smear-ripened cheese.</title>
        <authorList>
            <consortium name="US DOE Joint Genome Institute (JGI-PGF)"/>
            <person name="Walter F."/>
            <person name="Albersmeier A."/>
            <person name="Kalinowski J."/>
            <person name="Ruckert C."/>
        </authorList>
    </citation>
    <scope>NUCLEOTIDE SEQUENCE</scope>
    <source>
        <strain evidence="2">CGMCC 1.15178</strain>
    </source>
</reference>
<keyword evidence="1" id="KW-0812">Transmembrane</keyword>
<dbReference type="AlphaFoldDB" id="A0A917E2C3"/>
<dbReference type="EMBL" id="BMHP01000006">
    <property type="protein sequence ID" value="GGD93672.1"/>
    <property type="molecule type" value="Genomic_DNA"/>
</dbReference>
<evidence type="ECO:0000313" key="3">
    <source>
        <dbReference type="Proteomes" id="UP000612456"/>
    </source>
</evidence>
<proteinExistence type="predicted"/>
<accession>A0A917E2C3</accession>
<organism evidence="2 3">
    <name type="scientific">Paenibacillus nasutitermitis</name>
    <dbReference type="NCBI Taxonomy" id="1652958"/>
    <lineage>
        <taxon>Bacteria</taxon>
        <taxon>Bacillati</taxon>
        <taxon>Bacillota</taxon>
        <taxon>Bacilli</taxon>
        <taxon>Bacillales</taxon>
        <taxon>Paenibacillaceae</taxon>
        <taxon>Paenibacillus</taxon>
    </lineage>
</organism>
<feature type="transmembrane region" description="Helical" evidence="1">
    <location>
        <begin position="148"/>
        <end position="166"/>
    </location>
</feature>
<feature type="transmembrane region" description="Helical" evidence="1">
    <location>
        <begin position="92"/>
        <end position="110"/>
    </location>
</feature>
<feature type="transmembrane region" description="Helical" evidence="1">
    <location>
        <begin position="209"/>
        <end position="228"/>
    </location>
</feature>
<keyword evidence="1" id="KW-0472">Membrane</keyword>
<feature type="transmembrane region" description="Helical" evidence="1">
    <location>
        <begin position="173"/>
        <end position="189"/>
    </location>
</feature>
<gene>
    <name evidence="2" type="ORF">GCM10010911_60410</name>
</gene>
<protein>
    <submittedName>
        <fullName evidence="2">Uncharacterized protein</fullName>
    </submittedName>
</protein>
<keyword evidence="3" id="KW-1185">Reference proteome</keyword>
<feature type="transmembrane region" description="Helical" evidence="1">
    <location>
        <begin position="52"/>
        <end position="71"/>
    </location>
</feature>
<evidence type="ECO:0000256" key="1">
    <source>
        <dbReference type="SAM" id="Phobius"/>
    </source>
</evidence>
<evidence type="ECO:0000313" key="2">
    <source>
        <dbReference type="EMBL" id="GGD93672.1"/>
    </source>
</evidence>
<reference evidence="2" key="2">
    <citation type="submission" date="2020-09" db="EMBL/GenBank/DDBJ databases">
        <authorList>
            <person name="Sun Q."/>
            <person name="Zhou Y."/>
        </authorList>
    </citation>
    <scope>NUCLEOTIDE SEQUENCE</scope>
    <source>
        <strain evidence="2">CGMCC 1.15178</strain>
    </source>
</reference>
<dbReference type="RefSeq" id="WP_188997999.1">
    <property type="nucleotide sequence ID" value="NZ_BMHP01000006.1"/>
</dbReference>
<comment type="caution">
    <text evidence="2">The sequence shown here is derived from an EMBL/GenBank/DDBJ whole genome shotgun (WGS) entry which is preliminary data.</text>
</comment>
<sequence>MPSSHQTKPSERYVSAYISAYTINYMHFRNPWVVAWWSAAFPGLGHMMMNRYMIAFILIMWEFAVNYKAGINSAIYYSMTGQFERAIQSADKRWFLFYITAYLFSIWDGYKKAVQLNHDYMLSCADGFTVRSDNLSILERNNLGKRNPLMAILWSFLAPGLGHLYLSRLPSAVIFIVWFAVIIHFSHVLPAIHETMELHFAEAKADLNLHWFLNIPSIYIFVAYDAYVNTVEYNRLFKKEQAAYFKQEYQHAGYDMPL</sequence>
<keyword evidence="1" id="KW-1133">Transmembrane helix</keyword>
<name>A0A917E2C3_9BACL</name>
<dbReference type="Proteomes" id="UP000612456">
    <property type="component" value="Unassembled WGS sequence"/>
</dbReference>